<dbReference type="PANTHER" id="PTHR23514:SF13">
    <property type="entry name" value="INNER MEMBRANE PROTEIN YBJJ"/>
    <property type="match status" value="1"/>
</dbReference>
<dbReference type="EMBL" id="POTX01000047">
    <property type="protein sequence ID" value="PZF98082.1"/>
    <property type="molecule type" value="Genomic_DNA"/>
</dbReference>
<dbReference type="InterPro" id="IPR020846">
    <property type="entry name" value="MFS_dom"/>
</dbReference>
<gene>
    <name evidence="5" type="ORF">C1I93_09935</name>
</gene>
<dbReference type="GO" id="GO:0022857">
    <property type="term" value="F:transmembrane transporter activity"/>
    <property type="evidence" value="ECO:0007669"/>
    <property type="project" value="InterPro"/>
</dbReference>
<dbReference type="Gene3D" id="1.20.1250.20">
    <property type="entry name" value="MFS general substrate transporter like domains"/>
    <property type="match status" value="2"/>
</dbReference>
<evidence type="ECO:0000256" key="3">
    <source>
        <dbReference type="ARBA" id="ARBA00022989"/>
    </source>
</evidence>
<dbReference type="GO" id="GO:0005886">
    <property type="term" value="C:plasma membrane"/>
    <property type="evidence" value="ECO:0007669"/>
    <property type="project" value="UniProtKB-SubCell"/>
</dbReference>
<keyword evidence="2" id="KW-0812">Transmembrane</keyword>
<keyword evidence="6" id="KW-1185">Reference proteome</keyword>
<dbReference type="PROSITE" id="PS50850">
    <property type="entry name" value="MFS"/>
    <property type="match status" value="1"/>
</dbReference>
<evidence type="ECO:0000256" key="1">
    <source>
        <dbReference type="ARBA" id="ARBA00004651"/>
    </source>
</evidence>
<dbReference type="RefSeq" id="WP_111242954.1">
    <property type="nucleotide sequence ID" value="NZ_AP023358.1"/>
</dbReference>
<accession>A0A2W2CHP4</accession>
<dbReference type="PANTHER" id="PTHR23514">
    <property type="entry name" value="BYPASS OF STOP CODON PROTEIN 6"/>
    <property type="match status" value="1"/>
</dbReference>
<dbReference type="AlphaFoldDB" id="A0A2W2CHP4"/>
<evidence type="ECO:0000256" key="2">
    <source>
        <dbReference type="ARBA" id="ARBA00022692"/>
    </source>
</evidence>
<reference evidence="5 6" key="1">
    <citation type="submission" date="2018-01" db="EMBL/GenBank/DDBJ databases">
        <title>Draft genome sequence of Jishengella endophytica.</title>
        <authorList>
            <person name="Sahin N."/>
            <person name="Ay H."/>
            <person name="Saygin H."/>
        </authorList>
    </citation>
    <scope>NUCLEOTIDE SEQUENCE [LARGE SCALE GENOMIC DNA]</scope>
    <source>
        <strain evidence="5 6">DSM 45430</strain>
    </source>
</reference>
<evidence type="ECO:0000256" key="4">
    <source>
        <dbReference type="ARBA" id="ARBA00023136"/>
    </source>
</evidence>
<dbReference type="OrthoDB" id="151222at2"/>
<comment type="subcellular location">
    <subcellularLocation>
        <location evidence="1">Cell membrane</location>
        <topology evidence="1">Multi-pass membrane protein</topology>
    </subcellularLocation>
</comment>
<dbReference type="InterPro" id="IPR036259">
    <property type="entry name" value="MFS_trans_sf"/>
</dbReference>
<dbReference type="SUPFAM" id="SSF103473">
    <property type="entry name" value="MFS general substrate transporter"/>
    <property type="match status" value="1"/>
</dbReference>
<protein>
    <submittedName>
        <fullName evidence="5">Uncharacterized protein</fullName>
    </submittedName>
</protein>
<keyword evidence="3" id="KW-1133">Transmembrane helix</keyword>
<dbReference type="InterPro" id="IPR011701">
    <property type="entry name" value="MFS"/>
</dbReference>
<sequence>MDQQLTRDVVPPVARDWNPKSLSAILVAQFIAFGVVLGVQGVIWVEVMADLALREGVFGTLQLALPLVGLLVLMFNGQLYAGLGSKWQSVLALALLGAGMLVLAVTTNLWLFALALVFSGLGFAMLDAATNAAGMDLEQATGRHVMNLMHGLQSAGVMVGAVATGAVLATGLSYHAVAALSVLVFCVPVVLATLPVRFAPGLQEEEAAGDGALLRNPIFRKLAGITFLGSAAEAVAVVWTVIYLVNLEASIAVSGVIYAIFNGAMLVGRFLNAAVVSRFGSRVSLLISSVGILVAVAPLLAFDNVPAAVVAFTLLGLAVAGVQPTALSASAPLAANTGSVAAGIMMSAYGALLIAPLAYGWIADFSSLRAAMIVLALCGLAAVWLCLGLPRNTAAEPTR</sequence>
<keyword evidence="4" id="KW-0472">Membrane</keyword>
<name>A0A2W2CHP4_9ACTN</name>
<dbReference type="Proteomes" id="UP000248627">
    <property type="component" value="Unassembled WGS sequence"/>
</dbReference>
<evidence type="ECO:0000313" key="5">
    <source>
        <dbReference type="EMBL" id="PZF98082.1"/>
    </source>
</evidence>
<proteinExistence type="predicted"/>
<organism evidence="5 6">
    <name type="scientific">Micromonospora endophytica</name>
    <dbReference type="NCBI Taxonomy" id="515350"/>
    <lineage>
        <taxon>Bacteria</taxon>
        <taxon>Bacillati</taxon>
        <taxon>Actinomycetota</taxon>
        <taxon>Actinomycetes</taxon>
        <taxon>Micromonosporales</taxon>
        <taxon>Micromonosporaceae</taxon>
        <taxon>Micromonospora</taxon>
    </lineage>
</organism>
<dbReference type="InterPro" id="IPR051788">
    <property type="entry name" value="MFS_Transporter"/>
</dbReference>
<comment type="caution">
    <text evidence="5">The sequence shown here is derived from an EMBL/GenBank/DDBJ whole genome shotgun (WGS) entry which is preliminary data.</text>
</comment>
<dbReference type="Pfam" id="PF07690">
    <property type="entry name" value="MFS_1"/>
    <property type="match status" value="1"/>
</dbReference>
<evidence type="ECO:0000313" key="6">
    <source>
        <dbReference type="Proteomes" id="UP000248627"/>
    </source>
</evidence>